<sequence length="103" mass="12155">MAIEWEKKTFSLCRRAIGDTSGRYRKRQETLARRGRFRVLELGFQPFPHPIERVPSLGWPPLRLCQVVNILEKRNVERPDGVGHRETDIAQDWTKSRHQTLSF</sequence>
<protein>
    <submittedName>
        <fullName evidence="2">Uncharacterized protein</fullName>
    </submittedName>
</protein>
<feature type="compositionally biased region" description="Basic and acidic residues" evidence="1">
    <location>
        <begin position="79"/>
        <end position="88"/>
    </location>
</feature>
<proteinExistence type="predicted"/>
<dbReference type="Proteomes" id="UP001359485">
    <property type="component" value="Unassembled WGS sequence"/>
</dbReference>
<evidence type="ECO:0000256" key="1">
    <source>
        <dbReference type="SAM" id="MobiDB-lite"/>
    </source>
</evidence>
<name>A0ABR1AU50_POLSC</name>
<organism evidence="2 3">
    <name type="scientific">Polyplax serrata</name>
    <name type="common">Common mouse louse</name>
    <dbReference type="NCBI Taxonomy" id="468196"/>
    <lineage>
        <taxon>Eukaryota</taxon>
        <taxon>Metazoa</taxon>
        <taxon>Ecdysozoa</taxon>
        <taxon>Arthropoda</taxon>
        <taxon>Hexapoda</taxon>
        <taxon>Insecta</taxon>
        <taxon>Pterygota</taxon>
        <taxon>Neoptera</taxon>
        <taxon>Paraneoptera</taxon>
        <taxon>Psocodea</taxon>
        <taxon>Troctomorpha</taxon>
        <taxon>Phthiraptera</taxon>
        <taxon>Anoplura</taxon>
        <taxon>Polyplacidae</taxon>
        <taxon>Polyplax</taxon>
    </lineage>
</organism>
<gene>
    <name evidence="2" type="ORF">RUM44_009344</name>
</gene>
<evidence type="ECO:0000313" key="2">
    <source>
        <dbReference type="EMBL" id="KAK6626867.1"/>
    </source>
</evidence>
<keyword evidence="3" id="KW-1185">Reference proteome</keyword>
<evidence type="ECO:0000313" key="3">
    <source>
        <dbReference type="Proteomes" id="UP001359485"/>
    </source>
</evidence>
<accession>A0ABR1AU50</accession>
<reference evidence="2 3" key="1">
    <citation type="submission" date="2023-09" db="EMBL/GenBank/DDBJ databases">
        <title>Genomes of two closely related lineages of the louse Polyplax serrata with different host specificities.</title>
        <authorList>
            <person name="Martinu J."/>
            <person name="Tarabai H."/>
            <person name="Stefka J."/>
            <person name="Hypsa V."/>
        </authorList>
    </citation>
    <scope>NUCLEOTIDE SEQUENCE [LARGE SCALE GENOMIC DNA]</scope>
    <source>
        <strain evidence="2">98ZLc_SE</strain>
    </source>
</reference>
<feature type="region of interest" description="Disordered" evidence="1">
    <location>
        <begin position="79"/>
        <end position="103"/>
    </location>
</feature>
<dbReference type="EMBL" id="JAWJWF010000045">
    <property type="protein sequence ID" value="KAK6626867.1"/>
    <property type="molecule type" value="Genomic_DNA"/>
</dbReference>
<comment type="caution">
    <text evidence="2">The sequence shown here is derived from an EMBL/GenBank/DDBJ whole genome shotgun (WGS) entry which is preliminary data.</text>
</comment>